<keyword evidence="2" id="KW-1185">Reference proteome</keyword>
<name>A0AAD4K0X7_9MUSC</name>
<dbReference type="EMBL" id="JAJJHW010002585">
    <property type="protein sequence ID" value="KAH8370890.1"/>
    <property type="molecule type" value="Genomic_DNA"/>
</dbReference>
<reference evidence="1" key="1">
    <citation type="journal article" date="2021" name="Mol. Ecol. Resour.">
        <title>Phylogenomic analyses of the genus Drosophila reveals genomic signals of climate adaptation.</title>
        <authorList>
            <person name="Li F."/>
            <person name="Rane R.V."/>
            <person name="Luria V."/>
            <person name="Xiong Z."/>
            <person name="Chen J."/>
            <person name="Li Z."/>
            <person name="Catullo R.A."/>
            <person name="Griffin P.C."/>
            <person name="Schiffer M."/>
            <person name="Pearce S."/>
            <person name="Lee S.F."/>
            <person name="McElroy K."/>
            <person name="Stocker A."/>
            <person name="Shirriffs J."/>
            <person name="Cockerell F."/>
            <person name="Coppin C."/>
            <person name="Sgro C.M."/>
            <person name="Karger A."/>
            <person name="Cain J.W."/>
            <person name="Weber J.A."/>
            <person name="Santpere G."/>
            <person name="Kirschner M.W."/>
            <person name="Hoffmann A.A."/>
            <person name="Oakeshott J.G."/>
            <person name="Zhang G."/>
        </authorList>
    </citation>
    <scope>NUCLEOTIDE SEQUENCE</scope>
    <source>
        <strain evidence="1">BGI-SZ-2011g</strain>
    </source>
</reference>
<comment type="caution">
    <text evidence="1">The sequence shown here is derived from an EMBL/GenBank/DDBJ whole genome shotgun (WGS) entry which is preliminary data.</text>
</comment>
<dbReference type="AlphaFoldDB" id="A0AAD4K0X7"/>
<evidence type="ECO:0000313" key="2">
    <source>
        <dbReference type="Proteomes" id="UP001200034"/>
    </source>
</evidence>
<accession>A0AAD4K0X7</accession>
<protein>
    <submittedName>
        <fullName evidence="1">Uncharacterized protein</fullName>
    </submittedName>
</protein>
<dbReference type="Gene3D" id="2.40.50.140">
    <property type="entry name" value="Nucleic acid-binding proteins"/>
    <property type="match status" value="1"/>
</dbReference>
<gene>
    <name evidence="1" type="ORF">KR093_005468</name>
</gene>
<dbReference type="Proteomes" id="UP001200034">
    <property type="component" value="Unassembled WGS sequence"/>
</dbReference>
<dbReference type="InterPro" id="IPR012340">
    <property type="entry name" value="NA-bd_OB-fold"/>
</dbReference>
<evidence type="ECO:0000313" key="1">
    <source>
        <dbReference type="EMBL" id="KAH8370890.1"/>
    </source>
</evidence>
<organism evidence="1 2">
    <name type="scientific">Drosophila rubida</name>
    <dbReference type="NCBI Taxonomy" id="30044"/>
    <lineage>
        <taxon>Eukaryota</taxon>
        <taxon>Metazoa</taxon>
        <taxon>Ecdysozoa</taxon>
        <taxon>Arthropoda</taxon>
        <taxon>Hexapoda</taxon>
        <taxon>Insecta</taxon>
        <taxon>Pterygota</taxon>
        <taxon>Neoptera</taxon>
        <taxon>Endopterygota</taxon>
        <taxon>Diptera</taxon>
        <taxon>Brachycera</taxon>
        <taxon>Muscomorpha</taxon>
        <taxon>Ephydroidea</taxon>
        <taxon>Drosophilidae</taxon>
        <taxon>Drosophila</taxon>
    </lineage>
</organism>
<sequence>MTSHSLNDLEEQLDNFIIRKNKGAEKTFVPPHKTAPSGQKIHDHIPLLVRDILKSSLLPDDAGVFTTHIPATLNYRTCLVYGFVSGRGVHNKSFHKYIVDDGSGSIEISINIKPKERKLITSLHNEAVALSTIADFKNIAQIMQRLLNQAMSYIDGSSIQPGSNILLFGRPNLFRGKWSLNVISFLVDNGRSRKLELVYADCLIQYYQSQKK</sequence>
<proteinExistence type="predicted"/>